<evidence type="ECO:0000313" key="8">
    <source>
        <dbReference type="EMBL" id="KIG16018.1"/>
    </source>
</evidence>
<feature type="repeat" description="TPR" evidence="5">
    <location>
        <begin position="876"/>
        <end position="909"/>
    </location>
</feature>
<evidence type="ECO:0000256" key="2">
    <source>
        <dbReference type="ARBA" id="ARBA00022741"/>
    </source>
</evidence>
<evidence type="ECO:0000259" key="7">
    <source>
        <dbReference type="PROSITE" id="PS50011"/>
    </source>
</evidence>
<name>A0A0C1ZXS2_9BACT</name>
<evidence type="ECO:0000256" key="1">
    <source>
        <dbReference type="ARBA" id="ARBA00022679"/>
    </source>
</evidence>
<evidence type="ECO:0000256" key="5">
    <source>
        <dbReference type="PROSITE-ProRule" id="PRU00339"/>
    </source>
</evidence>
<dbReference type="SUPFAM" id="SSF56112">
    <property type="entry name" value="Protein kinase-like (PK-like)"/>
    <property type="match status" value="1"/>
</dbReference>
<dbReference type="Pfam" id="PF00069">
    <property type="entry name" value="Pkinase"/>
    <property type="match status" value="1"/>
</dbReference>
<dbReference type="Gene3D" id="1.10.510.10">
    <property type="entry name" value="Transferase(Phosphotransferase) domain 1"/>
    <property type="match status" value="2"/>
</dbReference>
<dbReference type="PROSITE" id="PS00108">
    <property type="entry name" value="PROTEIN_KINASE_ST"/>
    <property type="match status" value="1"/>
</dbReference>
<dbReference type="GO" id="GO:0005524">
    <property type="term" value="F:ATP binding"/>
    <property type="evidence" value="ECO:0007669"/>
    <property type="project" value="UniProtKB-KW"/>
</dbReference>
<evidence type="ECO:0000256" key="6">
    <source>
        <dbReference type="SAM" id="MobiDB-lite"/>
    </source>
</evidence>
<comment type="caution">
    <text evidence="8">The sequence shown here is derived from an EMBL/GenBank/DDBJ whole genome shotgun (WGS) entry which is preliminary data.</text>
</comment>
<feature type="compositionally biased region" description="Basic and acidic residues" evidence="6">
    <location>
        <begin position="17"/>
        <end position="39"/>
    </location>
</feature>
<keyword evidence="4" id="KW-0067">ATP-binding</keyword>
<dbReference type="Gene3D" id="1.25.40.10">
    <property type="entry name" value="Tetratricopeptide repeat domain"/>
    <property type="match status" value="2"/>
</dbReference>
<feature type="region of interest" description="Disordered" evidence="6">
    <location>
        <begin position="14"/>
        <end position="39"/>
    </location>
</feature>
<keyword evidence="8" id="KW-0723">Serine/threonine-protein kinase</keyword>
<gene>
    <name evidence="8" type="ORF">DB30_05072</name>
</gene>
<dbReference type="PROSITE" id="PS50011">
    <property type="entry name" value="PROTEIN_KINASE_DOM"/>
    <property type="match status" value="1"/>
</dbReference>
<dbReference type="InterPro" id="IPR019734">
    <property type="entry name" value="TPR_rpt"/>
</dbReference>
<dbReference type="Gene3D" id="3.30.200.20">
    <property type="entry name" value="Phosphorylase Kinase, domain 1"/>
    <property type="match status" value="1"/>
</dbReference>
<dbReference type="InterPro" id="IPR000719">
    <property type="entry name" value="Prot_kinase_dom"/>
</dbReference>
<dbReference type="PROSITE" id="PS50005">
    <property type="entry name" value="TPR"/>
    <property type="match status" value="2"/>
</dbReference>
<dbReference type="GO" id="GO:0004674">
    <property type="term" value="F:protein serine/threonine kinase activity"/>
    <property type="evidence" value="ECO:0007669"/>
    <property type="project" value="UniProtKB-KW"/>
</dbReference>
<evidence type="ECO:0000256" key="3">
    <source>
        <dbReference type="ARBA" id="ARBA00022777"/>
    </source>
</evidence>
<feature type="repeat" description="TPR" evidence="5">
    <location>
        <begin position="918"/>
        <end position="951"/>
    </location>
</feature>
<dbReference type="InterPro" id="IPR008271">
    <property type="entry name" value="Ser/Thr_kinase_AS"/>
</dbReference>
<keyword evidence="3 8" id="KW-0418">Kinase</keyword>
<proteinExistence type="predicted"/>
<evidence type="ECO:0000256" key="4">
    <source>
        <dbReference type="ARBA" id="ARBA00022840"/>
    </source>
</evidence>
<dbReference type="Proteomes" id="UP000031599">
    <property type="component" value="Unassembled WGS sequence"/>
</dbReference>
<dbReference type="EMBL" id="JMCC02000044">
    <property type="protein sequence ID" value="KIG16018.1"/>
    <property type="molecule type" value="Genomic_DNA"/>
</dbReference>
<dbReference type="AlphaFoldDB" id="A0A0C1ZXS2"/>
<dbReference type="InterPro" id="IPR011009">
    <property type="entry name" value="Kinase-like_dom_sf"/>
</dbReference>
<dbReference type="InterPro" id="IPR011990">
    <property type="entry name" value="TPR-like_helical_dom_sf"/>
</dbReference>
<dbReference type="RefSeq" id="WP_052550598.1">
    <property type="nucleotide sequence ID" value="NZ_JMCC02000044.1"/>
</dbReference>
<dbReference type="Pfam" id="PF13424">
    <property type="entry name" value="TPR_12"/>
    <property type="match status" value="1"/>
</dbReference>
<evidence type="ECO:0000313" key="9">
    <source>
        <dbReference type="Proteomes" id="UP000031599"/>
    </source>
</evidence>
<keyword evidence="1" id="KW-0808">Transferase</keyword>
<dbReference type="PANTHER" id="PTHR43289">
    <property type="entry name" value="MITOGEN-ACTIVATED PROTEIN KINASE KINASE KINASE 20-RELATED"/>
    <property type="match status" value="1"/>
</dbReference>
<dbReference type="SMART" id="SM00028">
    <property type="entry name" value="TPR"/>
    <property type="match status" value="3"/>
</dbReference>
<sequence length="1032" mass="111611">MDATVTAVDELQAALRRRPDDHESQPPDSILGRRLDRQDGPTHAGRYALLRELGRGAIGVVYAAYHEGLDRKLAIKLLNPQRARRADLEARLRREARALAKLSHPNVVQVYDVGEFEGRVFVAMEFVDGQTLGDWMRAEHEVDEIVAMFAEAGRGLAAAHEAGVIHRDFKPDNVLVGRDNRPRVLDFGLACPIEPIAFAELSPAQPDTEGEPASFGTSLDQLLRTGELGDGERRPLPRAGRRHDPDATEDSFTPRAPGDDNERSQDGIATQTNVARPPDRDAELDDTLSKHPPAANDYDDDEDEDDVITRTGALMGTPAYMSPEQFVGRHVDAASDQFSFCVALHEALYGHRPFIGKSAMELGIATGAGEIVEAPPNSRVPLWLREVIVRGLDPAPERRFASMNELIAALACDPEVPKRRWWLGLVGAGIGVLAFAVGMLAPERASPCPTLAESAARVWTPARGAELREAFTRSELPYADATWSRVEPRLQAWAQTWGAQRVNACEATVVRHEFSPEVLTLREACLDRASRGYEALLGQLGAGAPRVIERASEATAALPDPEKCGDIDALLSAARPEGPAKDSVEQLRADLAELDMRIESADADASLPVAEDALERARELGYGPVVAEAMYIHGRLLANTDALARAIERLQDALDEAERSDADALVPKIALELVRVSLARGDAPLQARVWARRAATGLDRLGKRDLDQARALWLSGRVALVERDAQAAGAELLAAIALLDELAPIHPSKPAMLVDLSRARALEGRIEDAREALTGALAASLNAFGPVHPRVGDAHYELARFEFEQGRQAATRKLLDQAARVYVDALGRHSEQVGHVESLRARLELDAGQLDLAQTHATHAAQIYADDLATNELARAETHLILGHVALARRHVDGAIEQYREALAIQQSALPPGDPAMARTHSQLGLAYLASGEPGLAIQQLQRCVELLEADEPTLLQRARIDLGEALLARGAPDDARRAGLVFAAAFAGCEGVAAVCEAAALGAEKASAVVGDAAGELRWRERATRGRGRDE</sequence>
<protein>
    <submittedName>
        <fullName evidence="8">Serine/threonine protein kinase</fullName>
    </submittedName>
</protein>
<reference evidence="8 9" key="1">
    <citation type="submission" date="2014-12" db="EMBL/GenBank/DDBJ databases">
        <title>Genome assembly of Enhygromyxa salina DSM 15201.</title>
        <authorList>
            <person name="Sharma G."/>
            <person name="Subramanian S."/>
        </authorList>
    </citation>
    <scope>NUCLEOTIDE SEQUENCE [LARGE SCALE GENOMIC DNA]</scope>
    <source>
        <strain evidence="8 9">DSM 15201</strain>
    </source>
</reference>
<feature type="domain" description="Protein kinase" evidence="7">
    <location>
        <begin position="47"/>
        <end position="416"/>
    </location>
</feature>
<dbReference type="SUPFAM" id="SSF48452">
    <property type="entry name" value="TPR-like"/>
    <property type="match status" value="2"/>
</dbReference>
<dbReference type="CDD" id="cd14014">
    <property type="entry name" value="STKc_PknB_like"/>
    <property type="match status" value="1"/>
</dbReference>
<dbReference type="PANTHER" id="PTHR43289:SF6">
    <property type="entry name" value="SERINE_THREONINE-PROTEIN KINASE NEKL-3"/>
    <property type="match status" value="1"/>
</dbReference>
<keyword evidence="5" id="KW-0802">TPR repeat</keyword>
<organism evidence="8 9">
    <name type="scientific">Enhygromyxa salina</name>
    <dbReference type="NCBI Taxonomy" id="215803"/>
    <lineage>
        <taxon>Bacteria</taxon>
        <taxon>Pseudomonadati</taxon>
        <taxon>Myxococcota</taxon>
        <taxon>Polyangia</taxon>
        <taxon>Nannocystales</taxon>
        <taxon>Nannocystaceae</taxon>
        <taxon>Enhygromyxa</taxon>
    </lineage>
</organism>
<keyword evidence="2" id="KW-0547">Nucleotide-binding</keyword>
<accession>A0A0C1ZXS2</accession>
<feature type="region of interest" description="Disordered" evidence="6">
    <location>
        <begin position="226"/>
        <end position="304"/>
    </location>
</feature>